<feature type="compositionally biased region" description="Polar residues" evidence="4">
    <location>
        <begin position="66"/>
        <end position="77"/>
    </location>
</feature>
<dbReference type="SUPFAM" id="SSF50978">
    <property type="entry name" value="WD40 repeat-like"/>
    <property type="match status" value="1"/>
</dbReference>
<dbReference type="InterPro" id="IPR015943">
    <property type="entry name" value="WD40/YVTN_repeat-like_dom_sf"/>
</dbReference>
<evidence type="ECO:0000256" key="1">
    <source>
        <dbReference type="ARBA" id="ARBA00022574"/>
    </source>
</evidence>
<keyword evidence="1 3" id="KW-0853">WD repeat</keyword>
<dbReference type="SMART" id="SM00668">
    <property type="entry name" value="CTLH"/>
    <property type="match status" value="1"/>
</dbReference>
<feature type="region of interest" description="Disordered" evidence="4">
    <location>
        <begin position="1"/>
        <end position="88"/>
    </location>
</feature>
<feature type="compositionally biased region" description="Low complexity" evidence="4">
    <location>
        <begin position="274"/>
        <end position="286"/>
    </location>
</feature>
<reference evidence="6 7" key="1">
    <citation type="submission" date="2024-03" db="EMBL/GenBank/DDBJ databases">
        <title>Complete genome sequence of the green alga Chloropicon roscoffensis RCC1871.</title>
        <authorList>
            <person name="Lemieux C."/>
            <person name="Pombert J.-F."/>
            <person name="Otis C."/>
            <person name="Turmel M."/>
        </authorList>
    </citation>
    <scope>NUCLEOTIDE SEQUENCE [LARGE SCALE GENOMIC DNA]</scope>
    <source>
        <strain evidence="6 7">RCC1871</strain>
    </source>
</reference>
<name>A0AAX4PLF2_9CHLO</name>
<feature type="repeat" description="WD" evidence="3">
    <location>
        <begin position="372"/>
        <end position="404"/>
    </location>
</feature>
<organism evidence="6 7">
    <name type="scientific">Chloropicon roscoffensis</name>
    <dbReference type="NCBI Taxonomy" id="1461544"/>
    <lineage>
        <taxon>Eukaryota</taxon>
        <taxon>Viridiplantae</taxon>
        <taxon>Chlorophyta</taxon>
        <taxon>Chloropicophyceae</taxon>
        <taxon>Chloropicales</taxon>
        <taxon>Chloropicaceae</taxon>
        <taxon>Chloropicon</taxon>
    </lineage>
</organism>
<dbReference type="Gene3D" id="2.130.10.10">
    <property type="entry name" value="YVTN repeat-like/Quinoprotein amine dehydrogenase"/>
    <property type="match status" value="2"/>
</dbReference>
<dbReference type="Proteomes" id="UP001472866">
    <property type="component" value="Chromosome 16"/>
</dbReference>
<dbReference type="PROSITE" id="PS50082">
    <property type="entry name" value="WD_REPEATS_2"/>
    <property type="match status" value="4"/>
</dbReference>
<dbReference type="SMART" id="SM00320">
    <property type="entry name" value="WD40"/>
    <property type="match status" value="7"/>
</dbReference>
<protein>
    <submittedName>
        <fullName evidence="6">WD40 repeat domain-containing protein</fullName>
    </submittedName>
</protein>
<evidence type="ECO:0000313" key="7">
    <source>
        <dbReference type="Proteomes" id="UP001472866"/>
    </source>
</evidence>
<feature type="repeat" description="WD" evidence="3">
    <location>
        <begin position="654"/>
        <end position="692"/>
    </location>
</feature>
<evidence type="ECO:0000256" key="2">
    <source>
        <dbReference type="ARBA" id="ARBA00022737"/>
    </source>
</evidence>
<dbReference type="InterPro" id="IPR036322">
    <property type="entry name" value="WD40_repeat_dom_sf"/>
</dbReference>
<keyword evidence="7" id="KW-1185">Reference proteome</keyword>
<dbReference type="InterPro" id="IPR006594">
    <property type="entry name" value="LisH"/>
</dbReference>
<dbReference type="PROSITE" id="PS50897">
    <property type="entry name" value="CTLH"/>
    <property type="match status" value="1"/>
</dbReference>
<keyword evidence="2" id="KW-0677">Repeat</keyword>
<proteinExistence type="predicted"/>
<feature type="repeat" description="WD" evidence="3">
    <location>
        <begin position="432"/>
        <end position="473"/>
    </location>
</feature>
<dbReference type="AlphaFoldDB" id="A0AAX4PLF2"/>
<feature type="domain" description="CTLH" evidence="5">
    <location>
        <begin position="149"/>
        <end position="222"/>
    </location>
</feature>
<dbReference type="InterPro" id="IPR051350">
    <property type="entry name" value="WD_repeat-ST_regulator"/>
</dbReference>
<feature type="repeat" description="WD" evidence="3">
    <location>
        <begin position="474"/>
        <end position="508"/>
    </location>
</feature>
<evidence type="ECO:0000313" key="6">
    <source>
        <dbReference type="EMBL" id="WZN66726.1"/>
    </source>
</evidence>
<dbReference type="InterPro" id="IPR001680">
    <property type="entry name" value="WD40_rpt"/>
</dbReference>
<dbReference type="Pfam" id="PF00400">
    <property type="entry name" value="WD40"/>
    <property type="match status" value="6"/>
</dbReference>
<dbReference type="Pfam" id="PF23627">
    <property type="entry name" value="LisH_WDR26"/>
    <property type="match status" value="1"/>
</dbReference>
<dbReference type="PROSITE" id="PS50294">
    <property type="entry name" value="WD_REPEATS_REGION"/>
    <property type="match status" value="4"/>
</dbReference>
<dbReference type="InterPro" id="IPR006595">
    <property type="entry name" value="CTLH_C"/>
</dbReference>
<dbReference type="PROSITE" id="PS50896">
    <property type="entry name" value="LISH"/>
    <property type="match status" value="1"/>
</dbReference>
<evidence type="ECO:0000256" key="3">
    <source>
        <dbReference type="PROSITE-ProRule" id="PRU00221"/>
    </source>
</evidence>
<sequence length="692" mass="76768">MSSTVSEGTVRRDLEDSKKKNTTFSDQPGLKRNHNSVAAREHDDNDEHLVGLAAKRTKTLPGGMGQESNAENSSSPGRNGAPGEGEEGEVVRHLHPEATRTLDVALGLPLSGARYKCTELVRVMEQALYSLGYPEVAQKLEKSSGVNLHSERVQRLQEGCLSGQWEQVIALIDGERDHLFGAVEEDHDGGEEATTEERVQKAKFLVLEQKYLERLSSGDVGTALACLREEITPLGINTGRLHELASLMRCRSWQDLVESKAFGDQPSSSSDPVSEAAAALVANGSSAREKPRDAKGAVSPQVSRQQLLRKLQEVIPSSVMLPENRLESLLGQAVAHQVSHCMYYNKTDTTFSLLSDYACGPEQIPSVTSQILDGHSDEVWHVQFSSSGRMLASASADGTCIIWERAPAGEANGSSGGSRSPFSRKFRIRHELAGHKKPIAFVCWSPNEEYLLTCGNDHVLNAWCVETGKVHHRYEKHLDSVTSCAWLPDSKRFVSGSIDKHIYMWHLDGRLVRHWKGSRINDLAISRNGKWMVSTSNEKKFHLFNLAMDTETVVYEQESIISLCLSKHSDLLLVNLQNQKIHLWDLNEFFESCGSPEALPIEPIRRYRGQHEKQGRYVIRSCFGGSTETFVVSGSEDSQVYIWHQQKGELLKVLSGHSGTVNAVTWNPTDPYTFASASDDHSIRIWGTQETV</sequence>
<gene>
    <name evidence="6" type="ORF">HKI87_16g82960</name>
</gene>
<accession>A0AAX4PLF2</accession>
<evidence type="ECO:0000259" key="5">
    <source>
        <dbReference type="PROSITE" id="PS50897"/>
    </source>
</evidence>
<dbReference type="PANTHER" id="PTHR22838">
    <property type="entry name" value="WD REPEAT PROTEIN 26-RELATED"/>
    <property type="match status" value="1"/>
</dbReference>
<dbReference type="PANTHER" id="PTHR22838:SF0">
    <property type="entry name" value="WD REPEAT-CONTAINING PROTEIN 26"/>
    <property type="match status" value="1"/>
</dbReference>
<feature type="compositionally biased region" description="Basic and acidic residues" evidence="4">
    <location>
        <begin position="39"/>
        <end position="49"/>
    </location>
</feature>
<feature type="region of interest" description="Disordered" evidence="4">
    <location>
        <begin position="261"/>
        <end position="301"/>
    </location>
</feature>
<feature type="compositionally biased region" description="Basic and acidic residues" evidence="4">
    <location>
        <begin position="9"/>
        <end position="19"/>
    </location>
</feature>
<dbReference type="CDD" id="cd00200">
    <property type="entry name" value="WD40"/>
    <property type="match status" value="1"/>
</dbReference>
<evidence type="ECO:0000256" key="4">
    <source>
        <dbReference type="SAM" id="MobiDB-lite"/>
    </source>
</evidence>
<dbReference type="EMBL" id="CP151516">
    <property type="protein sequence ID" value="WZN66726.1"/>
    <property type="molecule type" value="Genomic_DNA"/>
</dbReference>